<keyword evidence="2" id="KW-0645">Protease</keyword>
<dbReference type="SUPFAM" id="SSF52096">
    <property type="entry name" value="ClpP/crotonase"/>
    <property type="match status" value="1"/>
</dbReference>
<dbReference type="STRING" id="1325564.NSJP_1481"/>
<dbReference type="CDD" id="cd07023">
    <property type="entry name" value="S49_Sppa_N_C"/>
    <property type="match status" value="1"/>
</dbReference>
<dbReference type="InterPro" id="IPR004635">
    <property type="entry name" value="Pept_S49_SppA"/>
</dbReference>
<evidence type="ECO:0000256" key="5">
    <source>
        <dbReference type="SAM" id="Phobius"/>
    </source>
</evidence>
<gene>
    <name evidence="7" type="ORF">NSJP_1481</name>
</gene>
<dbReference type="GO" id="GO:0006508">
    <property type="term" value="P:proteolysis"/>
    <property type="evidence" value="ECO:0007669"/>
    <property type="project" value="UniProtKB-KW"/>
</dbReference>
<keyword evidence="4" id="KW-0720">Serine protease</keyword>
<dbReference type="InterPro" id="IPR002142">
    <property type="entry name" value="Peptidase_S49"/>
</dbReference>
<evidence type="ECO:0000256" key="1">
    <source>
        <dbReference type="ARBA" id="ARBA00008683"/>
    </source>
</evidence>
<keyword evidence="3 7" id="KW-0378">Hydrolase</keyword>
<dbReference type="InterPro" id="IPR047272">
    <property type="entry name" value="S49_SppA_C"/>
</dbReference>
<keyword evidence="5" id="KW-0472">Membrane</keyword>
<evidence type="ECO:0000256" key="2">
    <source>
        <dbReference type="ARBA" id="ARBA00022670"/>
    </source>
</evidence>
<comment type="similarity">
    <text evidence="1">Belongs to the peptidase S49 family.</text>
</comment>
<evidence type="ECO:0000313" key="7">
    <source>
        <dbReference type="EMBL" id="SLM47653.1"/>
    </source>
</evidence>
<dbReference type="EC" id="3.4.21.-" evidence="7"/>
<dbReference type="KEGG" id="nja:NSJP_1481"/>
<dbReference type="GO" id="GO:0008236">
    <property type="term" value="F:serine-type peptidase activity"/>
    <property type="evidence" value="ECO:0007669"/>
    <property type="project" value="UniProtKB-KW"/>
</dbReference>
<keyword evidence="5" id="KW-1133">Transmembrane helix</keyword>
<dbReference type="AlphaFoldDB" id="A0A1W1I4A6"/>
<dbReference type="InterPro" id="IPR029045">
    <property type="entry name" value="ClpP/crotonase-like_dom_sf"/>
</dbReference>
<keyword evidence="5" id="KW-0812">Transmembrane</keyword>
<evidence type="ECO:0000256" key="4">
    <source>
        <dbReference type="ARBA" id="ARBA00022825"/>
    </source>
</evidence>
<evidence type="ECO:0000313" key="8">
    <source>
        <dbReference type="Proteomes" id="UP000192042"/>
    </source>
</evidence>
<reference evidence="7 8" key="1">
    <citation type="submission" date="2017-03" db="EMBL/GenBank/DDBJ databases">
        <authorList>
            <person name="Afonso C.L."/>
            <person name="Miller P.J."/>
            <person name="Scott M.A."/>
            <person name="Spackman E."/>
            <person name="Goraichik I."/>
            <person name="Dimitrov K.M."/>
            <person name="Suarez D.L."/>
            <person name="Swayne D.E."/>
        </authorList>
    </citation>
    <scope>NUCLEOTIDE SEQUENCE [LARGE SCALE GENOMIC DNA]</scope>
    <source>
        <strain evidence="7">Genome sequencing of Nitrospira japonica strain NJ11</strain>
    </source>
</reference>
<sequence length="302" mass="32679">MNATMNQGTGEPAGRWPLRRKILWGVLGVMGLMFFINTFFPDLDLSAEDRIALVRVEGVILDSQSTVTELKRFGENPSIKAIVLRIDSPGGGVVPSQEIYDAVQRVRNKNSKAVIASMGTVAASGGYYIASATDRIIANPGTLTGSIGVIMETANVEGLLKKIGVEGIVVKSGKFKDVGSPLRRMSDEERALLQSVMDDVHKQFIEAVASGRAMEPAAVQALADGRIFTGRQAKEAKLVDELGNLEDAIQLAADLAGIEGEPKVVEPRRRFSIRELIESRLTAVLPKLDFYSGVSLKYLMAF</sequence>
<proteinExistence type="inferred from homology"/>
<organism evidence="7 8">
    <name type="scientific">Nitrospira japonica</name>
    <dbReference type="NCBI Taxonomy" id="1325564"/>
    <lineage>
        <taxon>Bacteria</taxon>
        <taxon>Pseudomonadati</taxon>
        <taxon>Nitrospirota</taxon>
        <taxon>Nitrospiria</taxon>
        <taxon>Nitrospirales</taxon>
        <taxon>Nitrospiraceae</taxon>
        <taxon>Nitrospira</taxon>
    </lineage>
</organism>
<dbReference type="Proteomes" id="UP000192042">
    <property type="component" value="Chromosome I"/>
</dbReference>
<protein>
    <submittedName>
        <fullName evidence="7">Putative Peptidase S49, signal peptide peptidase SppA</fullName>
        <ecNumber evidence="7">3.4.21.-</ecNumber>
    </submittedName>
</protein>
<feature type="domain" description="Peptidase S49" evidence="6">
    <location>
        <begin position="108"/>
        <end position="258"/>
    </location>
</feature>
<dbReference type="PANTHER" id="PTHR42987:SF7">
    <property type="entry name" value="SIGNAL PEPTIDE PEPTIDASE SPPA-RELATED"/>
    <property type="match status" value="1"/>
</dbReference>
<dbReference type="NCBIfam" id="TIGR00706">
    <property type="entry name" value="SppA_dom"/>
    <property type="match status" value="1"/>
</dbReference>
<evidence type="ECO:0000256" key="3">
    <source>
        <dbReference type="ARBA" id="ARBA00022801"/>
    </source>
</evidence>
<dbReference type="EMBL" id="LT828648">
    <property type="protein sequence ID" value="SLM47653.1"/>
    <property type="molecule type" value="Genomic_DNA"/>
</dbReference>
<keyword evidence="8" id="KW-1185">Reference proteome</keyword>
<evidence type="ECO:0000259" key="6">
    <source>
        <dbReference type="Pfam" id="PF01343"/>
    </source>
</evidence>
<dbReference type="Gene3D" id="3.90.226.10">
    <property type="entry name" value="2-enoyl-CoA Hydratase, Chain A, domain 1"/>
    <property type="match status" value="2"/>
</dbReference>
<accession>A0A1W1I4A6</accession>
<feature type="transmembrane region" description="Helical" evidence="5">
    <location>
        <begin position="22"/>
        <end position="40"/>
    </location>
</feature>
<dbReference type="PANTHER" id="PTHR42987">
    <property type="entry name" value="PEPTIDASE S49"/>
    <property type="match status" value="1"/>
</dbReference>
<dbReference type="Pfam" id="PF01343">
    <property type="entry name" value="Peptidase_S49"/>
    <property type="match status" value="1"/>
</dbReference>
<name>A0A1W1I4A6_9BACT</name>